<comment type="caution">
    <text evidence="7">The sequence shown here is derived from an EMBL/GenBank/DDBJ whole genome shotgun (WGS) entry which is preliminary data.</text>
</comment>
<evidence type="ECO:0000259" key="6">
    <source>
        <dbReference type="Pfam" id="PF00916"/>
    </source>
</evidence>
<evidence type="ECO:0000313" key="8">
    <source>
        <dbReference type="Proteomes" id="UP001642464"/>
    </source>
</evidence>
<feature type="domain" description="SLC26A/SulP transporter" evidence="6">
    <location>
        <begin position="432"/>
        <end position="814"/>
    </location>
</feature>
<dbReference type="Proteomes" id="UP001642464">
    <property type="component" value="Unassembled WGS sequence"/>
</dbReference>
<protein>
    <submittedName>
        <fullName evidence="7">Probable sulfate permease C869.05c</fullName>
    </submittedName>
</protein>
<evidence type="ECO:0000256" key="5">
    <source>
        <dbReference type="SAM" id="Phobius"/>
    </source>
</evidence>
<keyword evidence="4 5" id="KW-0472">Membrane</keyword>
<evidence type="ECO:0000256" key="3">
    <source>
        <dbReference type="ARBA" id="ARBA00022989"/>
    </source>
</evidence>
<evidence type="ECO:0000256" key="1">
    <source>
        <dbReference type="ARBA" id="ARBA00004141"/>
    </source>
</evidence>
<comment type="subcellular location">
    <subcellularLocation>
        <location evidence="1">Membrane</location>
        <topology evidence="1">Multi-pass membrane protein</topology>
    </subcellularLocation>
</comment>
<gene>
    <name evidence="7" type="ORF">SCF082_LOCUS50423</name>
</gene>
<keyword evidence="8" id="KW-1185">Reference proteome</keyword>
<keyword evidence="3 5" id="KW-1133">Transmembrane helix</keyword>
<dbReference type="InterPro" id="IPR011547">
    <property type="entry name" value="SLC26A/SulP_dom"/>
</dbReference>
<keyword evidence="2 5" id="KW-0812">Transmembrane</keyword>
<dbReference type="Pfam" id="PF00916">
    <property type="entry name" value="Sulfate_transp"/>
    <property type="match status" value="1"/>
</dbReference>
<evidence type="ECO:0000313" key="7">
    <source>
        <dbReference type="EMBL" id="CAK9108406.1"/>
    </source>
</evidence>
<reference evidence="7 8" key="1">
    <citation type="submission" date="2024-02" db="EMBL/GenBank/DDBJ databases">
        <authorList>
            <person name="Chen Y."/>
            <person name="Shah S."/>
            <person name="Dougan E. K."/>
            <person name="Thang M."/>
            <person name="Chan C."/>
        </authorList>
    </citation>
    <scope>NUCLEOTIDE SEQUENCE [LARGE SCALE GENOMIC DNA]</scope>
</reference>
<sequence>MSQLSSELANATNAIHGQSADWSVLSRQIHQEVCNLTLEMKADRENRAVESSTRRMEVLKMMEDQRRPGALEALGISKDGLSETNALNGSQEMLSRPGIMAVHHLVELNCKILRDMETQLIVRAGFVAGVFHFWRCEATLIKVGRYYQGEFQKNQDDWEAHLAGHRRSFEDELIAASEKAAAHKEHVRQQHDLLLRQWAMGEAKGLFSQTYKSWAQYVKKEKTRRRAAANIHKVCAQWIMGKTKGLLQSCVWAWSKESKESALILRREKDMEKVRSDADRALEERLAELERMKAGSRKSIEKAVAKWKDGNAKGMVEMCFRGLKENRKERRDKKAKMNSVDICVKKFLLGKTRGVLSTCWVSWKKDALESQRLDAEKKRLEELLNGERAKVRSEYQDRNCTSAMPRYISDVKAWSMGDVVAGPGLRLAVRCVTVAVTSLPQYIAYAELAQLSGFRGIVASGPPLVAFAFLTGNPCLNIGVTSITALMATADLKGGEYRDAYGEAAWSQILGTYSMMIGVASLALALLNAGSLVKHIPAPVKAGWKLGFALAACAAQMPNSAFEHAKNLKKICQLPNFRGAPLQSGAANMYRLAWSLTHPHFWDAEAVAFSAMTLFIVMYFKSPLKVIVASALGAGISYLRSYSGDVVGRPPPGSELRITGELGADLTSWVHQWPWEMPLDETVNRLGGWPLAVMSAVAFAFVDYLAIISVEAERPAPGGSRPNREMAGQGLGCIASGMGGSAPIGGSLTRSMLAGMIGASSPLMGLVCGLVTMCLGFPMIATLLEPTPKAVLSSTVLAAVLPAVVAPKDLLRLKGSDALVGWVSAAGTCLTDPTKGFGMGCAFYFFIYGLRKSTKTHPK</sequence>
<name>A0ABP0S7S8_9DINO</name>
<dbReference type="EMBL" id="CAXAMM010043084">
    <property type="protein sequence ID" value="CAK9108406.1"/>
    <property type="molecule type" value="Genomic_DNA"/>
</dbReference>
<dbReference type="InterPro" id="IPR001902">
    <property type="entry name" value="SLC26A/SulP_fam"/>
</dbReference>
<dbReference type="PANTHER" id="PTHR11814">
    <property type="entry name" value="SULFATE TRANSPORTER"/>
    <property type="match status" value="1"/>
</dbReference>
<evidence type="ECO:0000256" key="4">
    <source>
        <dbReference type="ARBA" id="ARBA00023136"/>
    </source>
</evidence>
<feature type="transmembrane region" description="Helical" evidence="5">
    <location>
        <begin position="790"/>
        <end position="806"/>
    </location>
</feature>
<accession>A0ABP0S7S8</accession>
<proteinExistence type="predicted"/>
<evidence type="ECO:0000256" key="2">
    <source>
        <dbReference type="ARBA" id="ARBA00022692"/>
    </source>
</evidence>
<organism evidence="7 8">
    <name type="scientific">Durusdinium trenchii</name>
    <dbReference type="NCBI Taxonomy" id="1381693"/>
    <lineage>
        <taxon>Eukaryota</taxon>
        <taxon>Sar</taxon>
        <taxon>Alveolata</taxon>
        <taxon>Dinophyceae</taxon>
        <taxon>Suessiales</taxon>
        <taxon>Symbiodiniaceae</taxon>
        <taxon>Durusdinium</taxon>
    </lineage>
</organism>
<feature type="transmembrane region" description="Helical" evidence="5">
    <location>
        <begin position="763"/>
        <end position="784"/>
    </location>
</feature>